<keyword evidence="11" id="KW-1185">Reference proteome</keyword>
<evidence type="ECO:0000256" key="6">
    <source>
        <dbReference type="ARBA" id="ARBA00022989"/>
    </source>
</evidence>
<feature type="repeat" description="Solcar" evidence="8">
    <location>
        <begin position="374"/>
        <end position="454"/>
    </location>
</feature>
<feature type="repeat" description="Solcar" evidence="8">
    <location>
        <begin position="70"/>
        <end position="150"/>
    </location>
</feature>
<keyword evidence="5" id="KW-0677">Repeat</keyword>
<evidence type="ECO:0000256" key="1">
    <source>
        <dbReference type="ARBA" id="ARBA00004141"/>
    </source>
</evidence>
<dbReference type="PROSITE" id="PS50920">
    <property type="entry name" value="SOLCAR"/>
    <property type="match status" value="5"/>
</dbReference>
<dbReference type="Proteomes" id="UP000053660">
    <property type="component" value="Unassembled WGS sequence"/>
</dbReference>
<evidence type="ECO:0000256" key="3">
    <source>
        <dbReference type="ARBA" id="ARBA00022448"/>
    </source>
</evidence>
<proteinExistence type="inferred from homology"/>
<dbReference type="PANTHER" id="PTHR45683">
    <property type="entry name" value="MITOCHONDRIAL NICOTINAMIDE ADENINE DINUCLEOTIDE TRANSPORTER 1-RELATED-RELATED"/>
    <property type="match status" value="1"/>
</dbReference>
<dbReference type="Gene3D" id="1.50.40.10">
    <property type="entry name" value="Mitochondrial carrier domain"/>
    <property type="match status" value="3"/>
</dbReference>
<evidence type="ECO:0000256" key="7">
    <source>
        <dbReference type="ARBA" id="ARBA00023136"/>
    </source>
</evidence>
<evidence type="ECO:0000256" key="8">
    <source>
        <dbReference type="PROSITE-ProRule" id="PRU00282"/>
    </source>
</evidence>
<keyword evidence="6" id="KW-1133">Transmembrane helix</keyword>
<dbReference type="InterPro" id="IPR023395">
    <property type="entry name" value="MCP_dom_sf"/>
</dbReference>
<feature type="repeat" description="Solcar" evidence="8">
    <location>
        <begin position="269"/>
        <end position="357"/>
    </location>
</feature>
<evidence type="ECO:0000256" key="4">
    <source>
        <dbReference type="ARBA" id="ARBA00022692"/>
    </source>
</evidence>
<dbReference type="GO" id="GO:0055085">
    <property type="term" value="P:transmembrane transport"/>
    <property type="evidence" value="ECO:0007669"/>
    <property type="project" value="InterPro"/>
</dbReference>
<dbReference type="InterPro" id="IPR044712">
    <property type="entry name" value="SLC25A32-like"/>
</dbReference>
<evidence type="ECO:0000313" key="10">
    <source>
        <dbReference type="EMBL" id="KHJ91039.1"/>
    </source>
</evidence>
<keyword evidence="7 8" id="KW-0472">Membrane</keyword>
<evidence type="ECO:0000313" key="11">
    <source>
        <dbReference type="Proteomes" id="UP000053660"/>
    </source>
</evidence>
<dbReference type="OrthoDB" id="428293at2759"/>
<dbReference type="GO" id="GO:0006862">
    <property type="term" value="P:nucleotide transport"/>
    <property type="evidence" value="ECO:0007669"/>
    <property type="project" value="InterPro"/>
</dbReference>
<keyword evidence="4 8" id="KW-0812">Transmembrane</keyword>
<comment type="similarity">
    <text evidence="2 9">Belongs to the mitochondrial carrier (TC 2.A.29) family.</text>
</comment>
<reference evidence="10 11" key="1">
    <citation type="submission" date="2014-03" db="EMBL/GenBank/DDBJ databases">
        <title>Draft genome of the hookworm Oesophagostomum dentatum.</title>
        <authorList>
            <person name="Mitreva M."/>
        </authorList>
    </citation>
    <scope>NUCLEOTIDE SEQUENCE [LARGE SCALE GENOMIC DNA]</scope>
    <source>
        <strain evidence="10 11">OD-Hann</strain>
    </source>
</reference>
<name>A0A0B1T1B8_OESDE</name>
<evidence type="ECO:0008006" key="12">
    <source>
        <dbReference type="Google" id="ProtNLM"/>
    </source>
</evidence>
<evidence type="ECO:0000256" key="2">
    <source>
        <dbReference type="ARBA" id="ARBA00006375"/>
    </source>
</evidence>
<protein>
    <recommendedName>
        <fullName evidence="12">Mitochondrial carrier protein</fullName>
    </recommendedName>
</protein>
<sequence>MKGPKKYSGMVDCLVKISKEEGIRGLYRGFVPGLIGTAHGAVQFMIYNRMKVWRCQRLGLQENAHLDSRDYLVFSALSKCIATTVTFPYQVLRTRMQDHNVQTGGVVRTFVNTLRREGIRGLYKGCIMANLRQLPAAVVTFVTSSMHVDVVQLRLWLNQHDHLIGGFTGGIVSTSVCHPMDLLRIRYSADRGQGIQVQPTYNSYMDATKRIFRAQGIRGLYQGVSANMTARALSWALYLQWWVVRIAFSVSSKEAFNKMREILPFHTPSENVDNFICAILTGCSVLCISNPIWVVKTRLCLQYETAAKRNYTGMVDCLVKLFKGEGVRGLYRGLLPGLFGTTQNSLYLTIYTRLKAWRCQGLGLPKDSKLNSRDYLVFSALSKCIATSLLFPFQLVRTRMQDHNLPSGGALRTVVDTLKLVGVHGLYKGCLMANMRQVPAAVITFVTYENVRNLVKSTTY</sequence>
<dbReference type="EMBL" id="KN552390">
    <property type="protein sequence ID" value="KHJ91039.1"/>
    <property type="molecule type" value="Genomic_DNA"/>
</dbReference>
<dbReference type="GO" id="GO:0016020">
    <property type="term" value="C:membrane"/>
    <property type="evidence" value="ECO:0007669"/>
    <property type="project" value="UniProtKB-SubCell"/>
</dbReference>
<evidence type="ECO:0000256" key="9">
    <source>
        <dbReference type="RuleBase" id="RU000488"/>
    </source>
</evidence>
<organism evidence="10 11">
    <name type="scientific">Oesophagostomum dentatum</name>
    <name type="common">Nodular worm</name>
    <dbReference type="NCBI Taxonomy" id="61180"/>
    <lineage>
        <taxon>Eukaryota</taxon>
        <taxon>Metazoa</taxon>
        <taxon>Ecdysozoa</taxon>
        <taxon>Nematoda</taxon>
        <taxon>Chromadorea</taxon>
        <taxon>Rhabditida</taxon>
        <taxon>Rhabditina</taxon>
        <taxon>Rhabditomorpha</taxon>
        <taxon>Strongyloidea</taxon>
        <taxon>Strongylidae</taxon>
        <taxon>Oesophagostomum</taxon>
    </lineage>
</organism>
<evidence type="ECO:0000256" key="5">
    <source>
        <dbReference type="ARBA" id="ARBA00022737"/>
    </source>
</evidence>
<dbReference type="Pfam" id="PF00153">
    <property type="entry name" value="Mito_carr"/>
    <property type="match status" value="5"/>
</dbReference>
<dbReference type="AlphaFoldDB" id="A0A0B1T1B8"/>
<comment type="subcellular location">
    <subcellularLocation>
        <location evidence="1">Membrane</location>
        <topology evidence="1">Multi-pass membrane protein</topology>
    </subcellularLocation>
</comment>
<keyword evidence="3 9" id="KW-0813">Transport</keyword>
<dbReference type="InterPro" id="IPR018108">
    <property type="entry name" value="MCP_transmembrane"/>
</dbReference>
<gene>
    <name evidence="10" type="ORF">OESDEN_09100</name>
</gene>
<dbReference type="SUPFAM" id="SSF103506">
    <property type="entry name" value="Mitochondrial carrier"/>
    <property type="match status" value="2"/>
</dbReference>
<feature type="repeat" description="Solcar" evidence="8">
    <location>
        <begin position="1"/>
        <end position="53"/>
    </location>
</feature>
<accession>A0A0B1T1B8</accession>
<feature type="repeat" description="Solcar" evidence="8">
    <location>
        <begin position="157"/>
        <end position="248"/>
    </location>
</feature>